<evidence type="ECO:0000256" key="1">
    <source>
        <dbReference type="SAM" id="SignalP"/>
    </source>
</evidence>
<accession>U3C6X0</accession>
<gene>
    <name evidence="2" type="ORF">VAZ01S_005_00030</name>
</gene>
<comment type="caution">
    <text evidence="2">The sequence shown here is derived from an EMBL/GenBank/DDBJ whole genome shotgun (WGS) entry which is preliminary data.</text>
</comment>
<sequence>MKKMLLTAFLILLSSSPFAEEYRGVVKKINLYGGKWGNSHDGGILFTLEKSLQVEAMM</sequence>
<feature type="chain" id="PRO_5004639384" evidence="1">
    <location>
        <begin position="20"/>
        <end position="58"/>
    </location>
</feature>
<keyword evidence="1" id="KW-0732">Signal</keyword>
<dbReference type="OrthoDB" id="7064590at2"/>
<proteinExistence type="predicted"/>
<reference evidence="2 3" key="1">
    <citation type="submission" date="2013-09" db="EMBL/GenBank/DDBJ databases">
        <title>Whole genome shotgun sequence of Vibrio azureus NBRC 104587.</title>
        <authorList>
            <person name="Isaki S."/>
            <person name="Hosoyama A."/>
            <person name="Numata M."/>
            <person name="Hashimoto M."/>
            <person name="Hosoyama Y."/>
            <person name="Tsuchikane K."/>
            <person name="Noguchi M."/>
            <person name="Hirakata S."/>
            <person name="Ichikawa N."/>
            <person name="Ohji S."/>
            <person name="Yamazoe A."/>
            <person name="Fujita N."/>
        </authorList>
    </citation>
    <scope>NUCLEOTIDE SEQUENCE [LARGE SCALE GENOMIC DNA]</scope>
    <source>
        <strain evidence="2 3">NBRC 104587</strain>
    </source>
</reference>
<protein>
    <submittedName>
        <fullName evidence="2">Uncharacterized protein</fullName>
    </submittedName>
</protein>
<feature type="signal peptide" evidence="1">
    <location>
        <begin position="1"/>
        <end position="19"/>
    </location>
</feature>
<name>U3C6X0_9VIBR</name>
<evidence type="ECO:0000313" key="3">
    <source>
        <dbReference type="Proteomes" id="UP000016567"/>
    </source>
</evidence>
<organism evidence="2 3">
    <name type="scientific">Vibrio azureus NBRC 104587</name>
    <dbReference type="NCBI Taxonomy" id="1219077"/>
    <lineage>
        <taxon>Bacteria</taxon>
        <taxon>Pseudomonadati</taxon>
        <taxon>Pseudomonadota</taxon>
        <taxon>Gammaproteobacteria</taxon>
        <taxon>Vibrionales</taxon>
        <taxon>Vibrionaceae</taxon>
        <taxon>Vibrio</taxon>
    </lineage>
</organism>
<evidence type="ECO:0000313" key="2">
    <source>
        <dbReference type="EMBL" id="GAD74203.1"/>
    </source>
</evidence>
<dbReference type="AlphaFoldDB" id="U3C6X0"/>
<dbReference type="Proteomes" id="UP000016567">
    <property type="component" value="Unassembled WGS sequence"/>
</dbReference>
<dbReference type="EMBL" id="BATL01000005">
    <property type="protein sequence ID" value="GAD74203.1"/>
    <property type="molecule type" value="Genomic_DNA"/>
</dbReference>
<keyword evidence="3" id="KW-1185">Reference proteome</keyword>
<dbReference type="RefSeq" id="WP_021707985.1">
    <property type="nucleotide sequence ID" value="NZ_BAOB01000017.1"/>
</dbReference>